<organism>
    <name type="scientific">Ixodes scapularis</name>
    <name type="common">Black-legged tick</name>
    <name type="synonym">Deer tick</name>
    <dbReference type="NCBI Taxonomy" id="6945"/>
    <lineage>
        <taxon>Eukaryota</taxon>
        <taxon>Metazoa</taxon>
        <taxon>Ecdysozoa</taxon>
        <taxon>Arthropoda</taxon>
        <taxon>Chelicerata</taxon>
        <taxon>Arachnida</taxon>
        <taxon>Acari</taxon>
        <taxon>Parasitiformes</taxon>
        <taxon>Ixodida</taxon>
        <taxon>Ixodoidea</taxon>
        <taxon>Ixodidae</taxon>
        <taxon>Ixodinae</taxon>
        <taxon>Ixodes</taxon>
    </lineage>
</organism>
<protein>
    <submittedName>
        <fullName evidence="1 2">Uncharacterized protein</fullName>
    </submittedName>
</protein>
<reference evidence="1 3" key="1">
    <citation type="submission" date="2008-03" db="EMBL/GenBank/DDBJ databases">
        <title>Annotation of Ixodes scapularis.</title>
        <authorList>
            <consortium name="Ixodes scapularis Genome Project Consortium"/>
            <person name="Caler E."/>
            <person name="Hannick L.I."/>
            <person name="Bidwell S."/>
            <person name="Joardar V."/>
            <person name="Thiagarajan M."/>
            <person name="Amedeo P."/>
            <person name="Galinsky K.J."/>
            <person name="Schobel S."/>
            <person name="Inman J."/>
            <person name="Hostetler J."/>
            <person name="Miller J."/>
            <person name="Hammond M."/>
            <person name="Megy K."/>
            <person name="Lawson D."/>
            <person name="Kodira C."/>
            <person name="Sutton G."/>
            <person name="Meyer J."/>
            <person name="Hill C.A."/>
            <person name="Birren B."/>
            <person name="Nene V."/>
            <person name="Collins F."/>
            <person name="Alarcon-Chaidez F."/>
            <person name="Wikel S."/>
            <person name="Strausberg R."/>
        </authorList>
    </citation>
    <scope>NUCLEOTIDE SEQUENCE [LARGE SCALE GENOMIC DNA]</scope>
    <source>
        <strain evidence="3">Wikel</strain>
        <strain evidence="1">Wikel colony</strain>
    </source>
</reference>
<evidence type="ECO:0000313" key="3">
    <source>
        <dbReference type="Proteomes" id="UP000001555"/>
    </source>
</evidence>
<name>B7PG76_IXOSC</name>
<dbReference type="VEuPathDB" id="VectorBase:ISCI004391"/>
<dbReference type="InParanoid" id="B7PG76"/>
<evidence type="ECO:0000313" key="2">
    <source>
        <dbReference type="EnsemblMetazoa" id="ISCW004391-PA"/>
    </source>
</evidence>
<dbReference type="EMBL" id="ABJB010581336">
    <property type="status" value="NOT_ANNOTATED_CDS"/>
    <property type="molecule type" value="Genomic_DNA"/>
</dbReference>
<proteinExistence type="predicted"/>
<keyword evidence="3" id="KW-1185">Reference proteome</keyword>
<gene>
    <name evidence="1" type="ORF">IscW_ISCW004391</name>
</gene>
<dbReference type="PaxDb" id="6945-B7PG76"/>
<accession>B7PG76</accession>
<dbReference type="AlphaFoldDB" id="B7PG76"/>
<sequence>MISELRIVKLTLHRIARSSRFISTTTRLRVVSHAKYEVEGDGSGSLSAPSDLKSVSYARVKKTSLAGSLAGNIKSVKPAKEAIQSRLTCNKEQSIPTDSHIES</sequence>
<reference evidence="2" key="2">
    <citation type="submission" date="2020-05" db="UniProtKB">
        <authorList>
            <consortium name="EnsemblMetazoa"/>
        </authorList>
    </citation>
    <scope>IDENTIFICATION</scope>
    <source>
        <strain evidence="2">wikel</strain>
    </source>
</reference>
<dbReference type="EMBL" id="ABJB010874036">
    <property type="status" value="NOT_ANNOTATED_CDS"/>
    <property type="molecule type" value="Genomic_DNA"/>
</dbReference>
<dbReference type="HOGENOM" id="CLU_2266660_0_0_1"/>
<dbReference type="EMBL" id="DS706899">
    <property type="protein sequence ID" value="EEC05598.1"/>
    <property type="molecule type" value="Genomic_DNA"/>
</dbReference>
<dbReference type="EnsemblMetazoa" id="ISCW004391-RA">
    <property type="protein sequence ID" value="ISCW004391-PA"/>
    <property type="gene ID" value="ISCW004391"/>
</dbReference>
<dbReference type="VEuPathDB" id="VectorBase:ISCW004391"/>
<dbReference type="Proteomes" id="UP000001555">
    <property type="component" value="Unassembled WGS sequence"/>
</dbReference>
<evidence type="ECO:0000313" key="1">
    <source>
        <dbReference type="EMBL" id="EEC05598.1"/>
    </source>
</evidence>